<evidence type="ECO:0000313" key="3">
    <source>
        <dbReference type="Proteomes" id="UP001597387"/>
    </source>
</evidence>
<dbReference type="SUPFAM" id="SSF54593">
    <property type="entry name" value="Glyoxalase/Bleomycin resistance protein/Dihydroxybiphenyl dioxygenase"/>
    <property type="match status" value="1"/>
</dbReference>
<feature type="domain" description="VOC" evidence="1">
    <location>
        <begin position="3"/>
        <end position="117"/>
    </location>
</feature>
<dbReference type="InterPro" id="IPR037523">
    <property type="entry name" value="VOC_core"/>
</dbReference>
<comment type="caution">
    <text evidence="2">The sequence shown here is derived from an EMBL/GenBank/DDBJ whole genome shotgun (WGS) entry which is preliminary data.</text>
</comment>
<dbReference type="EMBL" id="JBHUHZ010000002">
    <property type="protein sequence ID" value="MFD2163174.1"/>
    <property type="molecule type" value="Genomic_DNA"/>
</dbReference>
<accession>A0ABW4ZM55</accession>
<dbReference type="Proteomes" id="UP001597387">
    <property type="component" value="Unassembled WGS sequence"/>
</dbReference>
<dbReference type="RefSeq" id="WP_255901298.1">
    <property type="nucleotide sequence ID" value="NZ_JAFMZO010000002.1"/>
</dbReference>
<evidence type="ECO:0000313" key="2">
    <source>
        <dbReference type="EMBL" id="MFD2163174.1"/>
    </source>
</evidence>
<dbReference type="Gene3D" id="3.10.180.10">
    <property type="entry name" value="2,3-Dihydroxybiphenyl 1,2-Dioxygenase, domain 1"/>
    <property type="match status" value="1"/>
</dbReference>
<protein>
    <submittedName>
        <fullName evidence="2">Glyoxalase superfamily protein</fullName>
    </submittedName>
</protein>
<organism evidence="2 3">
    <name type="scientific">Paradesertivirga mongoliensis</name>
    <dbReference type="NCBI Taxonomy" id="2100740"/>
    <lineage>
        <taxon>Bacteria</taxon>
        <taxon>Pseudomonadati</taxon>
        <taxon>Bacteroidota</taxon>
        <taxon>Sphingobacteriia</taxon>
        <taxon>Sphingobacteriales</taxon>
        <taxon>Sphingobacteriaceae</taxon>
        <taxon>Paradesertivirga</taxon>
    </lineage>
</organism>
<name>A0ABW4ZM55_9SPHI</name>
<dbReference type="Pfam" id="PF00903">
    <property type="entry name" value="Glyoxalase"/>
    <property type="match status" value="1"/>
</dbReference>
<sequence length="118" mass="12948">MKSIEIISIPVSDQARAKEFYLKLGFEVLVEAPFEAGKKWIQMAFPGSSVSITLVTWFDNMPAGCINGFVIKTENLADEIRSLTAKGVQVGAIDQTPWGQFAAVTDPDGNRLSFHEGR</sequence>
<evidence type="ECO:0000259" key="1">
    <source>
        <dbReference type="PROSITE" id="PS51819"/>
    </source>
</evidence>
<gene>
    <name evidence="2" type="ORF">ACFSJU_12280</name>
</gene>
<dbReference type="InterPro" id="IPR004360">
    <property type="entry name" value="Glyas_Fos-R_dOase_dom"/>
</dbReference>
<keyword evidence="3" id="KW-1185">Reference proteome</keyword>
<reference evidence="3" key="1">
    <citation type="journal article" date="2019" name="Int. J. Syst. Evol. Microbiol.">
        <title>The Global Catalogue of Microorganisms (GCM) 10K type strain sequencing project: providing services to taxonomists for standard genome sequencing and annotation.</title>
        <authorList>
            <consortium name="The Broad Institute Genomics Platform"/>
            <consortium name="The Broad Institute Genome Sequencing Center for Infectious Disease"/>
            <person name="Wu L."/>
            <person name="Ma J."/>
        </authorList>
    </citation>
    <scope>NUCLEOTIDE SEQUENCE [LARGE SCALE GENOMIC DNA]</scope>
    <source>
        <strain evidence="3">KCTC 42217</strain>
    </source>
</reference>
<dbReference type="PROSITE" id="PS51819">
    <property type="entry name" value="VOC"/>
    <property type="match status" value="1"/>
</dbReference>
<dbReference type="PANTHER" id="PTHR36437:SF2">
    <property type="entry name" value="GLYOXALASE_BLEOMYCIN RESISTANCE PROTEIN_DIOXYGENASE"/>
    <property type="match status" value="1"/>
</dbReference>
<dbReference type="PANTHER" id="PTHR36437">
    <property type="entry name" value="GLYOXALASE/BLEOMYCIN RESISTANCE PROTEIN/DIOXYGENASE"/>
    <property type="match status" value="1"/>
</dbReference>
<proteinExistence type="predicted"/>
<dbReference type="InterPro" id="IPR029068">
    <property type="entry name" value="Glyas_Bleomycin-R_OHBP_Dase"/>
</dbReference>